<reference evidence="1" key="1">
    <citation type="submission" date="2023-04" db="EMBL/GenBank/DDBJ databases">
        <title>Black Yeasts Isolated from many extreme environments.</title>
        <authorList>
            <person name="Coleine C."/>
            <person name="Stajich J.E."/>
            <person name="Selbmann L."/>
        </authorList>
    </citation>
    <scope>NUCLEOTIDE SEQUENCE</scope>
    <source>
        <strain evidence="1">CCFEE 5312</strain>
    </source>
</reference>
<protein>
    <submittedName>
        <fullName evidence="1">Uncharacterized protein</fullName>
    </submittedName>
</protein>
<evidence type="ECO:0000313" key="1">
    <source>
        <dbReference type="EMBL" id="KAK3053475.1"/>
    </source>
</evidence>
<comment type="caution">
    <text evidence="1">The sequence shown here is derived from an EMBL/GenBank/DDBJ whole genome shotgun (WGS) entry which is preliminary data.</text>
</comment>
<evidence type="ECO:0000313" key="2">
    <source>
        <dbReference type="Proteomes" id="UP001271007"/>
    </source>
</evidence>
<keyword evidence="2" id="KW-1185">Reference proteome</keyword>
<sequence>MAMLDQNHWLHSGEPQDEMLEPLSIGHWVSRFQGKMPHRLGSLLTTLLSIEGLAEFSFDIDGRHYEGRADLNAQLELEIKSTLSHHDLRERIMFAWACLRCQHLLLQSKALSGQDFSNAEAASATDVYFAVDAPNSVSQAVEDAGKQLVFLSDHFQNVDPLDFWVHCQNSGRVIDASQCLAKLFVYPPQKLKGPRSSLKLLVVGSHQIWDGLTNYVWFRNFVHLLNKSIPELRKRIRELLDPSSILKRLPPPQEALYPPIEGSRARQRWFWLLTRILRHIRKPLQQGFVNPLRRKHRYTRAVPLSPIYKPLLDYSKIPPLNSIPCFAKASLKGTKRLHRICREANASVGAGCFALAALLMMELYERREPGIPLSERLPFISGFPLNPRAFFNHASEPDSLMLAFCDGIMLPFLPSHLDLDGRLRLLAKQAHRQLMVFQKRPNIQRDKGGVEYMGSRGPGRLLQMQYISSLERTQAMLPEHLRSGLNPQGAYPMRPNHSTQTCGVSSVGRREALIKPGYYDLDEEDEAFIADFRSSFASVRPREGEFLVGVGGSDEGLWVNASVDGSTNDPALVEEWRKRFERVLDEGGGMETRDYKL</sequence>
<dbReference type="EMBL" id="JAWDJX010000016">
    <property type="protein sequence ID" value="KAK3053475.1"/>
    <property type="molecule type" value="Genomic_DNA"/>
</dbReference>
<gene>
    <name evidence="1" type="ORF">LTR09_005644</name>
</gene>
<dbReference type="Proteomes" id="UP001271007">
    <property type="component" value="Unassembled WGS sequence"/>
</dbReference>
<name>A0AAJ0G8M9_9PEZI</name>
<accession>A0AAJ0G8M9</accession>
<proteinExistence type="predicted"/>
<organism evidence="1 2">
    <name type="scientific">Extremus antarcticus</name>
    <dbReference type="NCBI Taxonomy" id="702011"/>
    <lineage>
        <taxon>Eukaryota</taxon>
        <taxon>Fungi</taxon>
        <taxon>Dikarya</taxon>
        <taxon>Ascomycota</taxon>
        <taxon>Pezizomycotina</taxon>
        <taxon>Dothideomycetes</taxon>
        <taxon>Dothideomycetidae</taxon>
        <taxon>Mycosphaerellales</taxon>
        <taxon>Extremaceae</taxon>
        <taxon>Extremus</taxon>
    </lineage>
</organism>
<dbReference type="Gene3D" id="3.30.559.10">
    <property type="entry name" value="Chloramphenicol acetyltransferase-like domain"/>
    <property type="match status" value="1"/>
</dbReference>
<dbReference type="InterPro" id="IPR023213">
    <property type="entry name" value="CAT-like_dom_sf"/>
</dbReference>
<dbReference type="AlphaFoldDB" id="A0AAJ0G8M9"/>